<name>A0AAW4VSW7_9FIRM</name>
<keyword evidence="2 4" id="KW-0418">Kinase</keyword>
<evidence type="ECO:0000313" key="5">
    <source>
        <dbReference type="Proteomes" id="UP001298753"/>
    </source>
</evidence>
<feature type="domain" description="Carbohydrate kinase PfkB" evidence="3">
    <location>
        <begin position="3"/>
        <end position="284"/>
    </location>
</feature>
<dbReference type="GO" id="GO:0016301">
    <property type="term" value="F:kinase activity"/>
    <property type="evidence" value="ECO:0007669"/>
    <property type="project" value="UniProtKB-KW"/>
</dbReference>
<reference evidence="4 5" key="1">
    <citation type="submission" date="2021-10" db="EMBL/GenBank/DDBJ databases">
        <title>Anaerobic single-cell dispensing facilitates the cultivation of human gut bacteria.</title>
        <authorList>
            <person name="Afrizal A."/>
        </authorList>
    </citation>
    <scope>NUCLEOTIDE SEQUENCE [LARGE SCALE GENOMIC DNA]</scope>
    <source>
        <strain evidence="4 5">CLA-AA-H270</strain>
    </source>
</reference>
<evidence type="ECO:0000313" key="4">
    <source>
        <dbReference type="EMBL" id="MCC2176007.1"/>
    </source>
</evidence>
<dbReference type="Gene3D" id="3.40.1190.20">
    <property type="match status" value="1"/>
</dbReference>
<dbReference type="PANTHER" id="PTHR10584">
    <property type="entry name" value="SUGAR KINASE"/>
    <property type="match status" value="1"/>
</dbReference>
<dbReference type="Pfam" id="PF00294">
    <property type="entry name" value="PfkB"/>
    <property type="match status" value="1"/>
</dbReference>
<evidence type="ECO:0000259" key="3">
    <source>
        <dbReference type="Pfam" id="PF00294"/>
    </source>
</evidence>
<gene>
    <name evidence="4" type="ORF">LKD22_02475</name>
</gene>
<evidence type="ECO:0000256" key="2">
    <source>
        <dbReference type="ARBA" id="ARBA00022777"/>
    </source>
</evidence>
<sequence length="303" mass="33420">MSFLASVGVTNVDLMYVGMPRVPQEGEEIFSQDFRVLLGGGAPGTAVNAARLGIPTRLATYLGSDLFSGFARAQFEQNGVSPYNLAAEGETGIPVNVTSAMLTPGDRTFATYCKPTAITDELLERVYTMSKGAKLVQMQEGFLPVYRKLHEEGTILIFDMGWDDELSFEKYGDYLRLADYYTPNTKEALKITGRDTPEEALRVLAEYFEHPLVKLDKDGCLILEDGRPRLLRNIPEFTCKDSTGAGDAFLAGLMYGLYHGYPFADCVRFGNITGGKSVTGVGCLTEYVQESELLALREKYKDL</sequence>
<dbReference type="InterPro" id="IPR011611">
    <property type="entry name" value="PfkB_dom"/>
</dbReference>
<protein>
    <submittedName>
        <fullName evidence="4">Carbohydrate kinase family protein</fullName>
    </submittedName>
</protein>
<dbReference type="Proteomes" id="UP001298753">
    <property type="component" value="Unassembled WGS sequence"/>
</dbReference>
<organism evidence="4 5">
    <name type="scientific">Agathobaculum butyriciproducens</name>
    <dbReference type="NCBI Taxonomy" id="1628085"/>
    <lineage>
        <taxon>Bacteria</taxon>
        <taxon>Bacillati</taxon>
        <taxon>Bacillota</taxon>
        <taxon>Clostridia</taxon>
        <taxon>Eubacteriales</taxon>
        <taxon>Butyricicoccaceae</taxon>
        <taxon>Agathobaculum</taxon>
    </lineage>
</organism>
<dbReference type="AlphaFoldDB" id="A0AAW4VSW7"/>
<dbReference type="PROSITE" id="PS00584">
    <property type="entry name" value="PFKB_KINASES_2"/>
    <property type="match status" value="1"/>
</dbReference>
<dbReference type="InterPro" id="IPR002173">
    <property type="entry name" value="Carboh/pur_kinase_PfkB_CS"/>
</dbReference>
<dbReference type="RefSeq" id="WP_118564423.1">
    <property type="nucleotide sequence ID" value="NZ_DBEZNG010000184.1"/>
</dbReference>
<dbReference type="EMBL" id="JAJEPX010000004">
    <property type="protein sequence ID" value="MCC2176007.1"/>
    <property type="molecule type" value="Genomic_DNA"/>
</dbReference>
<dbReference type="SUPFAM" id="SSF53613">
    <property type="entry name" value="Ribokinase-like"/>
    <property type="match status" value="1"/>
</dbReference>
<dbReference type="InterPro" id="IPR029056">
    <property type="entry name" value="Ribokinase-like"/>
</dbReference>
<comment type="caution">
    <text evidence="4">The sequence shown here is derived from an EMBL/GenBank/DDBJ whole genome shotgun (WGS) entry which is preliminary data.</text>
</comment>
<dbReference type="GeneID" id="98660100"/>
<keyword evidence="5" id="KW-1185">Reference proteome</keyword>
<keyword evidence="1" id="KW-0808">Transferase</keyword>
<evidence type="ECO:0000256" key="1">
    <source>
        <dbReference type="ARBA" id="ARBA00022679"/>
    </source>
</evidence>
<dbReference type="PANTHER" id="PTHR10584:SF167">
    <property type="entry name" value="PFKB DOMAIN PROTEIN"/>
    <property type="match status" value="1"/>
</dbReference>
<proteinExistence type="predicted"/>
<accession>A0AAW4VSW7</accession>